<dbReference type="EMBL" id="CP004145">
    <property type="protein sequence ID" value="AGO59982.1"/>
    <property type="molecule type" value="Genomic_DNA"/>
</dbReference>
<keyword evidence="4 8" id="KW-0255">Endonuclease</keyword>
<dbReference type="GO" id="GO:0016787">
    <property type="term" value="F:hydrolase activity"/>
    <property type="evidence" value="ECO:0007669"/>
    <property type="project" value="UniProtKB-KW"/>
</dbReference>
<feature type="binding site" evidence="8">
    <location>
        <position position="8"/>
    </location>
    <ligand>
        <name>Mg(2+)</name>
        <dbReference type="ChEBI" id="CHEBI:18420"/>
        <note>catalytic</note>
    </ligand>
</feature>
<comment type="function">
    <text evidence="8">CRISPR (clustered regularly interspaced short palindromic repeat), is an adaptive immune system that provides protection against mobile genetic elements (viruses, transposable elements and conjugative plasmids). CRISPR clusters contain sequences complementary to antecedent mobile elements and target invading nucleic acids. CRISPR clusters are transcribed and processed into CRISPR RNA (crRNA). Functions as a ssRNA-specific endoribonuclease. Involved in the integration of spacer DNA into the CRISPR cassette.</text>
</comment>
<keyword evidence="2 8" id="KW-0540">Nuclease</keyword>
<evidence type="ECO:0000256" key="8">
    <source>
        <dbReference type="HAMAP-Rule" id="MF_01471"/>
    </source>
</evidence>
<proteinExistence type="inferred from homology"/>
<dbReference type="InterPro" id="IPR021127">
    <property type="entry name" value="CRISPR_associated_Cas2"/>
</dbReference>
<evidence type="ECO:0000256" key="5">
    <source>
        <dbReference type="ARBA" id="ARBA00022801"/>
    </source>
</evidence>
<dbReference type="EC" id="3.1.-.-" evidence="8"/>
<evidence type="ECO:0000256" key="4">
    <source>
        <dbReference type="ARBA" id="ARBA00022759"/>
    </source>
</evidence>
<comment type="similarity">
    <text evidence="8">Belongs to the CRISPR-associated endoribonuclease Cas2 protein family.</text>
</comment>
<keyword evidence="5 8" id="KW-0378">Hydrolase</keyword>
<evidence type="ECO:0000256" key="7">
    <source>
        <dbReference type="ARBA" id="ARBA00023118"/>
    </source>
</evidence>
<dbReference type="HOGENOM" id="CLU_161124_0_1_2"/>
<dbReference type="GeneID" id="92355748"/>
<keyword evidence="10" id="KW-1185">Reference proteome</keyword>
<evidence type="ECO:0000313" key="9">
    <source>
        <dbReference type="EMBL" id="AGO59982.1"/>
    </source>
</evidence>
<dbReference type="NCBIfam" id="TIGR01573">
    <property type="entry name" value="cas2"/>
    <property type="match status" value="1"/>
</dbReference>
<evidence type="ECO:0000256" key="2">
    <source>
        <dbReference type="ARBA" id="ARBA00022722"/>
    </source>
</evidence>
<evidence type="ECO:0000313" key="10">
    <source>
        <dbReference type="Proteomes" id="UP000014660"/>
    </source>
</evidence>
<dbReference type="GO" id="GO:0046872">
    <property type="term" value="F:metal ion binding"/>
    <property type="evidence" value="ECO:0007669"/>
    <property type="project" value="UniProtKB-UniRule"/>
</dbReference>
<dbReference type="AlphaFoldDB" id="S0AMK4"/>
<organism evidence="9 10">
    <name type="scientific">Ferroplasma acidarmanus Fer1</name>
    <dbReference type="NCBI Taxonomy" id="333146"/>
    <lineage>
        <taxon>Archaea</taxon>
        <taxon>Methanobacteriati</taxon>
        <taxon>Thermoplasmatota</taxon>
        <taxon>Thermoplasmata</taxon>
        <taxon>Thermoplasmatales</taxon>
        <taxon>Ferroplasmaceae</taxon>
        <taxon>Ferroplasma</taxon>
    </lineage>
</organism>
<evidence type="ECO:0000256" key="3">
    <source>
        <dbReference type="ARBA" id="ARBA00022723"/>
    </source>
</evidence>
<keyword evidence="7 8" id="KW-0051">Antiviral defense</keyword>
<protein>
    <recommendedName>
        <fullName evidence="8">CRISPR-associated endoribonuclease Cas2</fullName>
        <ecNumber evidence="8">3.1.-.-</ecNumber>
    </recommendedName>
</protein>
<dbReference type="RefSeq" id="WP_009886017.1">
    <property type="nucleotide sequence ID" value="NC_021592.1"/>
</dbReference>
<reference evidence="9 10" key="1">
    <citation type="journal article" date="2007" name="Proc. Natl. Acad. Sci. U.S.A.">
        <title>Genome dynamics in a natural archaeal population.</title>
        <authorList>
            <person name="Allen E.E."/>
            <person name="Tyson G.W."/>
            <person name="Whitaker R.J."/>
            <person name="Detter J.C."/>
            <person name="Richardson P.M."/>
            <person name="Banfield J.F."/>
        </authorList>
    </citation>
    <scope>NUCLEOTIDE SEQUENCE [LARGE SCALE GENOMIC DNA]</scope>
    <source>
        <strain evidence="10">fer1</strain>
    </source>
</reference>
<dbReference type="KEGG" id="fac:FACI_IFERC01G0002"/>
<dbReference type="SUPFAM" id="SSF143430">
    <property type="entry name" value="TTP0101/SSO1404-like"/>
    <property type="match status" value="1"/>
</dbReference>
<evidence type="ECO:0000256" key="6">
    <source>
        <dbReference type="ARBA" id="ARBA00022842"/>
    </source>
</evidence>
<sequence length="81" mass="9948">MYVIIVYDVAVDRINNIRKFLKRFLNWIQNSVFEGEITESQLIRIENYLNKKTEQDYDFIKIYHTSFLYLTIMHDHVIFIL</sequence>
<dbReference type="Gene3D" id="3.30.70.240">
    <property type="match status" value="1"/>
</dbReference>
<keyword evidence="6 8" id="KW-0460">Magnesium</keyword>
<dbReference type="PATRIC" id="fig|333146.12.peg.2"/>
<accession>S0AMK4</accession>
<keyword evidence="3 8" id="KW-0479">Metal-binding</keyword>
<dbReference type="Pfam" id="PF09827">
    <property type="entry name" value="CRISPR_Cas2"/>
    <property type="match status" value="1"/>
</dbReference>
<dbReference type="GO" id="GO:0043571">
    <property type="term" value="P:maintenance of CRISPR repeat elements"/>
    <property type="evidence" value="ECO:0007669"/>
    <property type="project" value="UniProtKB-UniRule"/>
</dbReference>
<gene>
    <name evidence="8" type="primary">cas2</name>
    <name evidence="9" type="ORF">FACI_IFERC00001G0002</name>
</gene>
<dbReference type="GO" id="GO:0004521">
    <property type="term" value="F:RNA endonuclease activity"/>
    <property type="evidence" value="ECO:0007669"/>
    <property type="project" value="InterPro"/>
</dbReference>
<dbReference type="Proteomes" id="UP000014660">
    <property type="component" value="Chromosome"/>
</dbReference>
<dbReference type="PANTHER" id="PTHR34405">
    <property type="entry name" value="CRISPR-ASSOCIATED ENDORIBONUCLEASE CAS2"/>
    <property type="match status" value="1"/>
</dbReference>
<comment type="subunit">
    <text evidence="8">Homodimer, forms a heterotetramer with a Cas1 homodimer.</text>
</comment>
<comment type="cofactor">
    <cofactor evidence="1 8">
        <name>Mg(2+)</name>
        <dbReference type="ChEBI" id="CHEBI:18420"/>
    </cofactor>
</comment>
<dbReference type="HAMAP" id="MF_01471">
    <property type="entry name" value="Cas2"/>
    <property type="match status" value="1"/>
</dbReference>
<dbReference type="CDD" id="cd09725">
    <property type="entry name" value="Cas2_I_II_III"/>
    <property type="match status" value="1"/>
</dbReference>
<dbReference type="InterPro" id="IPR019199">
    <property type="entry name" value="Virulence_VapD/CRISPR_Cas2"/>
</dbReference>
<evidence type="ECO:0000256" key="1">
    <source>
        <dbReference type="ARBA" id="ARBA00001946"/>
    </source>
</evidence>
<name>S0AMK4_FERAC</name>
<dbReference type="GO" id="GO:0051607">
    <property type="term" value="P:defense response to virus"/>
    <property type="evidence" value="ECO:0007669"/>
    <property type="project" value="UniProtKB-UniRule"/>
</dbReference>